<reference evidence="1 2" key="1">
    <citation type="submission" date="2019-08" db="EMBL/GenBank/DDBJ databases">
        <title>Bacillus genomes from the desert of Cuatro Cienegas, Coahuila.</title>
        <authorList>
            <person name="Olmedo-Alvarez G."/>
        </authorList>
    </citation>
    <scope>NUCLEOTIDE SEQUENCE [LARGE SCALE GENOMIC DNA]</scope>
    <source>
        <strain evidence="1 2">CH87b_3T</strain>
    </source>
</reference>
<proteinExistence type="predicted"/>
<name>A0A5D4TUT4_9BACI</name>
<dbReference type="RefSeq" id="WP_148969996.1">
    <property type="nucleotide sequence ID" value="NZ_JBNIKW010000007.1"/>
</dbReference>
<dbReference type="AlphaFoldDB" id="A0A5D4TUT4"/>
<evidence type="ECO:0000313" key="2">
    <source>
        <dbReference type="Proteomes" id="UP000324269"/>
    </source>
</evidence>
<comment type="caution">
    <text evidence="1">The sequence shown here is derived from an EMBL/GenBank/DDBJ whole genome shotgun (WGS) entry which is preliminary data.</text>
</comment>
<dbReference type="EMBL" id="VTEZ01000002">
    <property type="protein sequence ID" value="TYS87176.1"/>
    <property type="molecule type" value="Genomic_DNA"/>
</dbReference>
<evidence type="ECO:0000313" key="1">
    <source>
        <dbReference type="EMBL" id="TYS87176.1"/>
    </source>
</evidence>
<protein>
    <submittedName>
        <fullName evidence="1">Uncharacterized protein</fullName>
    </submittedName>
</protein>
<organism evidence="1 2">
    <name type="scientific">Rossellomorea aquimaris</name>
    <dbReference type="NCBI Taxonomy" id="189382"/>
    <lineage>
        <taxon>Bacteria</taxon>
        <taxon>Bacillati</taxon>
        <taxon>Bacillota</taxon>
        <taxon>Bacilli</taxon>
        <taxon>Bacillales</taxon>
        <taxon>Bacillaceae</taxon>
        <taxon>Rossellomorea</taxon>
    </lineage>
</organism>
<sequence length="184" mass="21507">MERVQKADDISRLKEAFQRICKKSDPFGNPFQETLNEKVLIFPTNGYYLQENQFHAMMKTIEQVGQGTFFVSESEGDSFNLSQDLHSELAPQHWVVESTISYEDYQSMPLVVENSLYSPQGEWGLQISHEDHAILAGNSLFIDTFKEAYPEWKEDKEKFLHYWVGANKEFSTDITWIDDFLKQF</sequence>
<accession>A0A5D4TUT4</accession>
<gene>
    <name evidence="1" type="ORF">FZC85_09370</name>
</gene>
<dbReference type="OrthoDB" id="2583073at2"/>
<dbReference type="Proteomes" id="UP000324269">
    <property type="component" value="Unassembled WGS sequence"/>
</dbReference>